<keyword evidence="5" id="KW-0407">Ion channel</keyword>
<keyword evidence="5" id="KW-0813">Transport</keyword>
<keyword evidence="5" id="KW-0406">Ion transport</keyword>
<accession>A0A1V4KQC4</accession>
<dbReference type="GO" id="GO:0016324">
    <property type="term" value="C:apical plasma membrane"/>
    <property type="evidence" value="ECO:0007669"/>
    <property type="project" value="TreeGrafter"/>
</dbReference>
<name>A0A1V4KQC4_PATFA</name>
<organism evidence="5 6">
    <name type="scientific">Patagioenas fasciata monilis</name>
    <dbReference type="NCBI Taxonomy" id="372326"/>
    <lineage>
        <taxon>Eukaryota</taxon>
        <taxon>Metazoa</taxon>
        <taxon>Chordata</taxon>
        <taxon>Craniata</taxon>
        <taxon>Vertebrata</taxon>
        <taxon>Euteleostomi</taxon>
        <taxon>Archelosauria</taxon>
        <taxon>Archosauria</taxon>
        <taxon>Dinosauria</taxon>
        <taxon>Saurischia</taxon>
        <taxon>Theropoda</taxon>
        <taxon>Coelurosauria</taxon>
        <taxon>Aves</taxon>
        <taxon>Neognathae</taxon>
        <taxon>Neoaves</taxon>
        <taxon>Columbimorphae</taxon>
        <taxon>Columbiformes</taxon>
        <taxon>Columbidae</taxon>
        <taxon>Patagioenas</taxon>
    </lineage>
</organism>
<dbReference type="GO" id="GO:0070830">
    <property type="term" value="P:bicellular tight junction assembly"/>
    <property type="evidence" value="ECO:0007669"/>
    <property type="project" value="TreeGrafter"/>
</dbReference>
<dbReference type="PROSITE" id="PS51980">
    <property type="entry name" value="OCEL"/>
    <property type="match status" value="1"/>
</dbReference>
<reference evidence="5 6" key="1">
    <citation type="submission" date="2016-02" db="EMBL/GenBank/DDBJ databases">
        <title>Band-tailed pigeon sequencing and assembly.</title>
        <authorList>
            <person name="Soares A.E."/>
            <person name="Novak B.J."/>
            <person name="Rice E.S."/>
            <person name="O'Connell B."/>
            <person name="Chang D."/>
            <person name="Weber S."/>
            <person name="Shapiro B."/>
        </authorList>
    </citation>
    <scope>NUCLEOTIDE SEQUENCE [LARGE SCALE GENOMIC DNA]</scope>
    <source>
        <strain evidence="5">BTP2013</strain>
        <tissue evidence="5">Blood</tissue>
    </source>
</reference>
<dbReference type="SUPFAM" id="SSF144292">
    <property type="entry name" value="occludin/ELL-like"/>
    <property type="match status" value="1"/>
</dbReference>
<evidence type="ECO:0000259" key="4">
    <source>
        <dbReference type="PROSITE" id="PS51980"/>
    </source>
</evidence>
<evidence type="ECO:0000256" key="1">
    <source>
        <dbReference type="ARBA" id="ARBA00009171"/>
    </source>
</evidence>
<dbReference type="InterPro" id="IPR031176">
    <property type="entry name" value="ELL/occludin"/>
</dbReference>
<evidence type="ECO:0000313" key="6">
    <source>
        <dbReference type="Proteomes" id="UP000190648"/>
    </source>
</evidence>
<comment type="similarity">
    <text evidence="1 2">Belongs to the ELL/occludin family.</text>
</comment>
<dbReference type="PANTHER" id="PTHR23288">
    <property type="entry name" value="OCCLUDIN AND RNA POLYMERASE II ELONGATION FACTOR ELL"/>
    <property type="match status" value="1"/>
</dbReference>
<evidence type="ECO:0000256" key="2">
    <source>
        <dbReference type="PROSITE-ProRule" id="PRU01324"/>
    </source>
</evidence>
<sequence>MRRAGFAPVPAQLGASLPAGLSPEAVKRSSQRVHPGDPHHPKTAGSQWPSLPALPESLGCRAPPARARHVTFKVPPQTPPGRVPHTKERQKPGVRSVPPALAPRARAVPDYVVKYPAIRSPQQREGYKGVFQDQLAEYKELLGDIRTTERGLRDPEVTMGQRHRHTSRTDLTFLRKQQRCEYLKKKLTHIKARIQEYDRDARDSTVYF</sequence>
<keyword evidence="6" id="KW-1185">Reference proteome</keyword>
<dbReference type="AlphaFoldDB" id="A0A1V4KQC4"/>
<dbReference type="OrthoDB" id="73653at2759"/>
<dbReference type="Proteomes" id="UP000190648">
    <property type="component" value="Unassembled WGS sequence"/>
</dbReference>
<dbReference type="InterPro" id="IPR010844">
    <property type="entry name" value="Occludin_ELL"/>
</dbReference>
<comment type="caution">
    <text evidence="5">The sequence shown here is derived from an EMBL/GenBank/DDBJ whole genome shotgun (WGS) entry which is preliminary data.</text>
</comment>
<proteinExistence type="inferred from homology"/>
<dbReference type="EMBL" id="LSYS01002182">
    <property type="protein sequence ID" value="OPJ86638.1"/>
    <property type="molecule type" value="Genomic_DNA"/>
</dbReference>
<dbReference type="PANTHER" id="PTHR23288:SF15">
    <property type="entry name" value="OCCLUDIN_ELL DOMAIN-CONTAINING PROTEIN 1"/>
    <property type="match status" value="1"/>
</dbReference>
<evidence type="ECO:0000313" key="5">
    <source>
        <dbReference type="EMBL" id="OPJ86638.1"/>
    </source>
</evidence>
<dbReference type="GO" id="GO:0031410">
    <property type="term" value="C:cytoplasmic vesicle"/>
    <property type="evidence" value="ECO:0007669"/>
    <property type="project" value="TreeGrafter"/>
</dbReference>
<gene>
    <name evidence="5" type="primary">KCNN1</name>
    <name evidence="5" type="ORF">AV530_006767</name>
</gene>
<dbReference type="Pfam" id="PF07303">
    <property type="entry name" value="Occludin_ELL"/>
    <property type="match status" value="1"/>
</dbReference>
<dbReference type="GO" id="GO:0005923">
    <property type="term" value="C:bicellular tight junction"/>
    <property type="evidence" value="ECO:0007669"/>
    <property type="project" value="TreeGrafter"/>
</dbReference>
<protein>
    <submittedName>
        <fullName evidence="5">Small conductance calcium-activated potassium channel protein 1 isoform D</fullName>
    </submittedName>
</protein>
<evidence type="ECO:0000256" key="3">
    <source>
        <dbReference type="SAM" id="MobiDB-lite"/>
    </source>
</evidence>
<dbReference type="Gene3D" id="6.10.140.340">
    <property type="match status" value="1"/>
</dbReference>
<dbReference type="GO" id="GO:0034220">
    <property type="term" value="P:monoatomic ion transmembrane transport"/>
    <property type="evidence" value="ECO:0007669"/>
    <property type="project" value="UniProtKB-KW"/>
</dbReference>
<feature type="domain" description="OCEL" evidence="4">
    <location>
        <begin position="109"/>
        <end position="202"/>
    </location>
</feature>
<feature type="region of interest" description="Disordered" evidence="3">
    <location>
        <begin position="1"/>
        <end position="98"/>
    </location>
</feature>